<dbReference type="PANTHER" id="PTHR43975">
    <property type="entry name" value="ZGC:101858"/>
    <property type="match status" value="1"/>
</dbReference>
<dbReference type="SUPFAM" id="SSF51735">
    <property type="entry name" value="NAD(P)-binding Rossmann-fold domains"/>
    <property type="match status" value="1"/>
</dbReference>
<proteinExistence type="predicted"/>
<dbReference type="PROSITE" id="PS00061">
    <property type="entry name" value="ADH_SHORT"/>
    <property type="match status" value="1"/>
</dbReference>
<dbReference type="InterPro" id="IPR002347">
    <property type="entry name" value="SDR_fam"/>
</dbReference>
<dbReference type="PANTHER" id="PTHR43975:SF2">
    <property type="entry name" value="EG:BACR7A4.14 PROTEIN-RELATED"/>
    <property type="match status" value="1"/>
</dbReference>
<reference evidence="1" key="1">
    <citation type="submission" date="2020-05" db="EMBL/GenBank/DDBJ databases">
        <authorList>
            <person name="Chiriac C."/>
            <person name="Salcher M."/>
            <person name="Ghai R."/>
            <person name="Kavagutti S V."/>
        </authorList>
    </citation>
    <scope>NUCLEOTIDE SEQUENCE</scope>
</reference>
<sequence>MRAAAHVQLYAAGVQRGTGFDLHGRVACITGAAAGIGEASARMLAAAGASVVLGDIDVAGAQRVADAIVREGGDALATSVDIRRRADLDALVATAVERHGQLDIMCNIAGVGSYGALRDVTEAEFDRAIGTNVKGTLFGCQAALAAMIPHGRGSIVNVSATAIYIPAAGVGVYAATKAAVAMLTQTLAVEAGAHGIRVNALAPGFTVTNFVGGHLRDADGHRDEAEFTTYLERMRTMSPLGILGEADDQAYQVLYLASDASRFVTGTILRANGGQSIDW</sequence>
<dbReference type="Pfam" id="PF13561">
    <property type="entry name" value="adh_short_C2"/>
    <property type="match status" value="1"/>
</dbReference>
<dbReference type="PRINTS" id="PR00080">
    <property type="entry name" value="SDRFAMILY"/>
</dbReference>
<dbReference type="AlphaFoldDB" id="A0A6J6T2M0"/>
<dbReference type="EMBL" id="CAEZYR010000036">
    <property type="protein sequence ID" value="CAB4741163.1"/>
    <property type="molecule type" value="Genomic_DNA"/>
</dbReference>
<organism evidence="1">
    <name type="scientific">freshwater metagenome</name>
    <dbReference type="NCBI Taxonomy" id="449393"/>
    <lineage>
        <taxon>unclassified sequences</taxon>
        <taxon>metagenomes</taxon>
        <taxon>ecological metagenomes</taxon>
    </lineage>
</organism>
<dbReference type="PRINTS" id="PR00081">
    <property type="entry name" value="GDHRDH"/>
</dbReference>
<dbReference type="InterPro" id="IPR036291">
    <property type="entry name" value="NAD(P)-bd_dom_sf"/>
</dbReference>
<dbReference type="Gene3D" id="3.40.50.720">
    <property type="entry name" value="NAD(P)-binding Rossmann-like Domain"/>
    <property type="match status" value="1"/>
</dbReference>
<protein>
    <submittedName>
        <fullName evidence="1">Unannotated protein</fullName>
    </submittedName>
</protein>
<name>A0A6J6T2M0_9ZZZZ</name>
<dbReference type="CDD" id="cd05233">
    <property type="entry name" value="SDR_c"/>
    <property type="match status" value="1"/>
</dbReference>
<dbReference type="InterPro" id="IPR020904">
    <property type="entry name" value="Sc_DH/Rdtase_CS"/>
</dbReference>
<evidence type="ECO:0000313" key="1">
    <source>
        <dbReference type="EMBL" id="CAB4741163.1"/>
    </source>
</evidence>
<dbReference type="FunFam" id="3.40.50.720:FF:000084">
    <property type="entry name" value="Short-chain dehydrogenase reductase"/>
    <property type="match status" value="1"/>
</dbReference>
<accession>A0A6J6T2M0</accession>
<gene>
    <name evidence="1" type="ORF">UFOPK2754_01186</name>
</gene>